<gene>
    <name evidence="4" type="ORF">J4Q44_G00337620</name>
</gene>
<proteinExistence type="predicted"/>
<feature type="domain" description="Beta-galactosidase galactose-binding" evidence="3">
    <location>
        <begin position="48"/>
        <end position="107"/>
    </location>
</feature>
<dbReference type="SUPFAM" id="SSF49785">
    <property type="entry name" value="Galactose-binding domain-like"/>
    <property type="match status" value="1"/>
</dbReference>
<dbReference type="PANTHER" id="PTHR23421">
    <property type="entry name" value="BETA-GALACTOSIDASE RELATED"/>
    <property type="match status" value="1"/>
</dbReference>
<evidence type="ECO:0000313" key="4">
    <source>
        <dbReference type="EMBL" id="KAK6296049.1"/>
    </source>
</evidence>
<dbReference type="GO" id="GO:0004553">
    <property type="term" value="F:hydrolase activity, hydrolyzing O-glycosyl compounds"/>
    <property type="evidence" value="ECO:0007669"/>
    <property type="project" value="InterPro"/>
</dbReference>
<accession>A0AAN8KJQ7</accession>
<keyword evidence="5" id="KW-1185">Reference proteome</keyword>
<dbReference type="InterPro" id="IPR048913">
    <property type="entry name" value="BetaGal_gal-bd"/>
</dbReference>
<dbReference type="EMBL" id="JAGTTL010000033">
    <property type="protein sequence ID" value="KAK6296049.1"/>
    <property type="molecule type" value="Genomic_DNA"/>
</dbReference>
<evidence type="ECO:0000256" key="2">
    <source>
        <dbReference type="ARBA" id="ARBA00023295"/>
    </source>
</evidence>
<evidence type="ECO:0000256" key="1">
    <source>
        <dbReference type="ARBA" id="ARBA00022801"/>
    </source>
</evidence>
<dbReference type="Proteomes" id="UP001356427">
    <property type="component" value="Unassembled WGS sequence"/>
</dbReference>
<evidence type="ECO:0000313" key="5">
    <source>
        <dbReference type="Proteomes" id="UP001356427"/>
    </source>
</evidence>
<keyword evidence="1" id="KW-0378">Hydrolase</keyword>
<sequence length="135" mass="15691">MFETEPWCLWTNSLLEFWTIRRWSLHCLMERLSAASQWNSVPQKPSFPGFIQGRLYVDGHPRDTFIRLPGWRKGVVFINGQNLGRHWSMGPQQTLYLPAPWLNRGNNQVVVFEEQEADGQIQFASEPDLGMTVDV</sequence>
<dbReference type="Pfam" id="PF21467">
    <property type="entry name" value="BetaGal_gal-bd"/>
    <property type="match status" value="1"/>
</dbReference>
<protein>
    <recommendedName>
        <fullName evidence="3">Beta-galactosidase galactose-binding domain-containing protein</fullName>
    </recommendedName>
</protein>
<evidence type="ECO:0000259" key="3">
    <source>
        <dbReference type="Pfam" id="PF21467"/>
    </source>
</evidence>
<dbReference type="Gene3D" id="2.60.120.260">
    <property type="entry name" value="Galactose-binding domain-like"/>
    <property type="match status" value="1"/>
</dbReference>
<dbReference type="GO" id="GO:0005975">
    <property type="term" value="P:carbohydrate metabolic process"/>
    <property type="evidence" value="ECO:0007669"/>
    <property type="project" value="InterPro"/>
</dbReference>
<organism evidence="4 5">
    <name type="scientific">Coregonus suidteri</name>
    <dbReference type="NCBI Taxonomy" id="861788"/>
    <lineage>
        <taxon>Eukaryota</taxon>
        <taxon>Metazoa</taxon>
        <taxon>Chordata</taxon>
        <taxon>Craniata</taxon>
        <taxon>Vertebrata</taxon>
        <taxon>Euteleostomi</taxon>
        <taxon>Actinopterygii</taxon>
        <taxon>Neopterygii</taxon>
        <taxon>Teleostei</taxon>
        <taxon>Protacanthopterygii</taxon>
        <taxon>Salmoniformes</taxon>
        <taxon>Salmonidae</taxon>
        <taxon>Coregoninae</taxon>
        <taxon>Coregonus</taxon>
    </lineage>
</organism>
<keyword evidence="2" id="KW-0326">Glycosidase</keyword>
<dbReference type="InterPro" id="IPR001944">
    <property type="entry name" value="Glycoside_Hdrlase_35"/>
</dbReference>
<dbReference type="InterPro" id="IPR008979">
    <property type="entry name" value="Galactose-bd-like_sf"/>
</dbReference>
<reference evidence="4 5" key="1">
    <citation type="submission" date="2021-04" db="EMBL/GenBank/DDBJ databases">
        <authorList>
            <person name="De Guttry C."/>
            <person name="Zahm M."/>
            <person name="Klopp C."/>
            <person name="Cabau C."/>
            <person name="Louis A."/>
            <person name="Berthelot C."/>
            <person name="Parey E."/>
            <person name="Roest Crollius H."/>
            <person name="Montfort J."/>
            <person name="Robinson-Rechavi M."/>
            <person name="Bucao C."/>
            <person name="Bouchez O."/>
            <person name="Gislard M."/>
            <person name="Lluch J."/>
            <person name="Milhes M."/>
            <person name="Lampietro C."/>
            <person name="Lopez Roques C."/>
            <person name="Donnadieu C."/>
            <person name="Braasch I."/>
            <person name="Desvignes T."/>
            <person name="Postlethwait J."/>
            <person name="Bobe J."/>
            <person name="Wedekind C."/>
            <person name="Guiguen Y."/>
        </authorList>
    </citation>
    <scope>NUCLEOTIDE SEQUENCE [LARGE SCALE GENOMIC DNA]</scope>
    <source>
        <strain evidence="4">Cs_M1</strain>
        <tissue evidence="4">Blood</tissue>
    </source>
</reference>
<dbReference type="AlphaFoldDB" id="A0AAN8KJQ7"/>
<name>A0AAN8KJQ7_9TELE</name>
<comment type="caution">
    <text evidence="4">The sequence shown here is derived from an EMBL/GenBank/DDBJ whole genome shotgun (WGS) entry which is preliminary data.</text>
</comment>